<accession>A0ABU1Z1H1</accession>
<dbReference type="EMBL" id="JAVDXX010000001">
    <property type="protein sequence ID" value="MDR7294461.1"/>
    <property type="molecule type" value="Genomic_DNA"/>
</dbReference>
<keyword evidence="2" id="KW-1185">Reference proteome</keyword>
<evidence type="ECO:0000313" key="1">
    <source>
        <dbReference type="EMBL" id="MDR7294461.1"/>
    </source>
</evidence>
<sequence length="222" mass="24511">MSITLTRVPLDLTRSGTRRKLASEQVMHAVIAAATDAGAERRVLWRIDGEAAQRTLYVVSPDAPDVSHLSQELLVDEDAIDSRDYQPLLDSLSNGQEFRFRLRANPIINKYREGRDQRSARVPLVGLDAQLGWLERQADRHGFELARSRMGQPEVLVYGQENMQFSKQSGRIVTIRAVVFEGILRVTDAELVRSALVSGIGPAKAYGCGLLTLAPVSASNDV</sequence>
<dbReference type="Proteomes" id="UP001180715">
    <property type="component" value="Unassembled WGS sequence"/>
</dbReference>
<comment type="caution">
    <text evidence="1">The sequence shown here is derived from an EMBL/GenBank/DDBJ whole genome shotgun (WGS) entry which is preliminary data.</text>
</comment>
<proteinExistence type="predicted"/>
<dbReference type="CDD" id="cd09727">
    <property type="entry name" value="Cas6_I-E"/>
    <property type="match status" value="1"/>
</dbReference>
<evidence type="ECO:0000313" key="2">
    <source>
        <dbReference type="Proteomes" id="UP001180715"/>
    </source>
</evidence>
<dbReference type="Gene3D" id="3.30.70.1200">
    <property type="entry name" value="Crispr-associated protein, domain 1"/>
    <property type="match status" value="1"/>
</dbReference>
<dbReference type="SUPFAM" id="SSF117987">
    <property type="entry name" value="CRISPR-associated protein"/>
    <property type="match status" value="2"/>
</dbReference>
<dbReference type="Pfam" id="PF08798">
    <property type="entry name" value="CRISPR_assoc"/>
    <property type="match status" value="1"/>
</dbReference>
<gene>
    <name evidence="1" type="ORF">J2S67_001729</name>
</gene>
<protein>
    <submittedName>
        <fullName evidence="1">CRISPR system Cascade subunit CasE</fullName>
    </submittedName>
</protein>
<dbReference type="InterPro" id="IPR010179">
    <property type="entry name" value="CRISPR-assoc_prot_Cse3"/>
</dbReference>
<dbReference type="RefSeq" id="WP_083285453.1">
    <property type="nucleotide sequence ID" value="NZ_JAVDXX010000001.1"/>
</dbReference>
<organism evidence="1 2">
    <name type="scientific">Pseudoglutamicibacter albus</name>
    <dbReference type="NCBI Taxonomy" id="98671"/>
    <lineage>
        <taxon>Bacteria</taxon>
        <taxon>Bacillati</taxon>
        <taxon>Actinomycetota</taxon>
        <taxon>Actinomycetes</taxon>
        <taxon>Micrococcales</taxon>
        <taxon>Micrococcaceae</taxon>
        <taxon>Pseudoglutamicibacter</taxon>
    </lineage>
</organism>
<dbReference type="Gene3D" id="3.30.70.1210">
    <property type="entry name" value="Crispr-associated protein, domain 2"/>
    <property type="match status" value="1"/>
</dbReference>
<dbReference type="SMART" id="SM01101">
    <property type="entry name" value="CRISPR_assoc"/>
    <property type="match status" value="1"/>
</dbReference>
<name>A0ABU1Z1H1_9MICC</name>
<reference evidence="1" key="1">
    <citation type="submission" date="2023-07" db="EMBL/GenBank/DDBJ databases">
        <title>Sequencing the genomes of 1000 actinobacteria strains.</title>
        <authorList>
            <person name="Klenk H.-P."/>
        </authorList>
    </citation>
    <scope>NUCLEOTIDE SEQUENCE</scope>
    <source>
        <strain evidence="1">DSM 13068</strain>
    </source>
</reference>
<dbReference type="NCBIfam" id="TIGR01907">
    <property type="entry name" value="casE_Cse3"/>
    <property type="match status" value="1"/>
</dbReference>